<dbReference type="NCBIfam" id="NF011396">
    <property type="entry name" value="PRK14821.1"/>
    <property type="match status" value="1"/>
</dbReference>
<organism evidence="13">
    <name type="scientific">Archaeoglobus fulgidus</name>
    <dbReference type="NCBI Taxonomy" id="2234"/>
    <lineage>
        <taxon>Archaea</taxon>
        <taxon>Methanobacteriati</taxon>
        <taxon>Methanobacteriota</taxon>
        <taxon>Archaeoglobi</taxon>
        <taxon>Archaeoglobales</taxon>
        <taxon>Archaeoglobaceae</taxon>
        <taxon>Archaeoglobus</taxon>
    </lineage>
</organism>
<proteinExistence type="inferred from homology"/>
<evidence type="ECO:0000313" key="12">
    <source>
        <dbReference type="EMBL" id="HET21025.1"/>
    </source>
</evidence>
<dbReference type="AlphaFoldDB" id="A0A7C3RBU4"/>
<keyword evidence="7 10" id="KW-0546">Nucleotide metabolism</keyword>
<feature type="binding site" evidence="10">
    <location>
        <begin position="5"/>
        <end position="10"/>
    </location>
    <ligand>
        <name>substrate</name>
    </ligand>
</feature>
<dbReference type="GO" id="GO:0036222">
    <property type="term" value="F:XTP diphosphatase activity"/>
    <property type="evidence" value="ECO:0007669"/>
    <property type="project" value="UniProtKB-UniRule"/>
</dbReference>
<comment type="cofactor">
    <cofactor evidence="10">
        <name>Mg(2+)</name>
        <dbReference type="ChEBI" id="CHEBI:18420"/>
    </cofactor>
    <text evidence="10">Binds 1 Mg(2+) ion per subunit.</text>
</comment>
<protein>
    <recommendedName>
        <fullName evidence="10">dITP/XTP pyrophosphatase</fullName>
        <ecNumber evidence="10">3.6.1.66</ecNumber>
    </recommendedName>
    <alternativeName>
        <fullName evidence="10">Non-canonical purine NTP pyrophosphatase</fullName>
    </alternativeName>
    <alternativeName>
        <fullName evidence="10">Non-standard purine NTP pyrophosphatase</fullName>
    </alternativeName>
    <alternativeName>
        <fullName evidence="10">Nucleoside-triphosphate diphosphatase</fullName>
    </alternativeName>
    <alternativeName>
        <fullName evidence="10">Nucleoside-triphosphate pyrophosphatase</fullName>
        <shortName evidence="10">NTPase</shortName>
    </alternativeName>
</protein>
<dbReference type="PANTHER" id="PTHR11067">
    <property type="entry name" value="INOSINE TRIPHOSPHATE PYROPHOSPHATASE/HAM1 PROTEIN"/>
    <property type="match status" value="1"/>
</dbReference>
<keyword evidence="3 10" id="KW-0479">Metal-binding</keyword>
<evidence type="ECO:0000256" key="6">
    <source>
        <dbReference type="ARBA" id="ARBA00022842"/>
    </source>
</evidence>
<dbReference type="InterPro" id="IPR029001">
    <property type="entry name" value="ITPase-like_fam"/>
</dbReference>
<comment type="function">
    <text evidence="10">Pyrophosphatase that catalyzes the hydrolysis of nucleoside triphosphates to their monophosphate derivatives, with a high preference for the non-canonical purine nucleotides XTP (xanthosine triphosphate), dITP (deoxyinosine triphosphate) and ITP. Seems to function as a house-cleaning enzyme that removes non-canonical purine nucleotides from the nucleotide pool, thus preventing their incorporation into DNA/RNA and avoiding chromosomal lesions.</text>
</comment>
<dbReference type="EC" id="3.6.1.66" evidence="10"/>
<feature type="binding site" evidence="10">
    <location>
        <position position="159"/>
    </location>
    <ligand>
        <name>substrate</name>
    </ligand>
</feature>
<dbReference type="GO" id="GO:0009117">
    <property type="term" value="P:nucleotide metabolic process"/>
    <property type="evidence" value="ECO:0007669"/>
    <property type="project" value="UniProtKB-KW"/>
</dbReference>
<evidence type="ECO:0000256" key="11">
    <source>
        <dbReference type="RuleBase" id="RU003781"/>
    </source>
</evidence>
<dbReference type="GO" id="GO:0036220">
    <property type="term" value="F:ITP diphosphatase activity"/>
    <property type="evidence" value="ECO:0007669"/>
    <property type="project" value="UniProtKB-UniRule"/>
</dbReference>
<dbReference type="CDD" id="cd00515">
    <property type="entry name" value="HAM1"/>
    <property type="match status" value="1"/>
</dbReference>
<evidence type="ECO:0000256" key="9">
    <source>
        <dbReference type="ARBA" id="ARBA00052017"/>
    </source>
</evidence>
<evidence type="ECO:0000256" key="7">
    <source>
        <dbReference type="ARBA" id="ARBA00023080"/>
    </source>
</evidence>
<dbReference type="FunFam" id="3.90.950.10:FF:000001">
    <property type="entry name" value="dITP/XTP pyrophosphatase"/>
    <property type="match status" value="1"/>
</dbReference>
<comment type="caution">
    <text evidence="13">The sequence shown here is derived from an EMBL/GenBank/DDBJ whole genome shotgun (WGS) entry which is preliminary data.</text>
</comment>
<dbReference type="GO" id="GO:0017111">
    <property type="term" value="F:ribonucleoside triphosphate phosphatase activity"/>
    <property type="evidence" value="ECO:0007669"/>
    <property type="project" value="InterPro"/>
</dbReference>
<dbReference type="Gene3D" id="3.90.950.10">
    <property type="match status" value="1"/>
</dbReference>
<comment type="subunit">
    <text evidence="2 10">Homodimer.</text>
</comment>
<sequence>MYFITSNEGKFREVREMAAKHGIEVEWLKMEYLEPQGSSLEEIARVSAEMLSLQIKDEFFLEDSGLFIEALKGFPGPYSSYVFKTIGNEGILKLMSGVENRRAYFMAVVAYFDGITVRTFTGKVEGEIAGEMRGTQGFGYDPIFLYGGKTFAEMSTEEKNRVSHRRKAFEEFFRWLKENKS</sequence>
<dbReference type="GO" id="GO:0046872">
    <property type="term" value="F:metal ion binding"/>
    <property type="evidence" value="ECO:0007669"/>
    <property type="project" value="UniProtKB-KW"/>
</dbReference>
<evidence type="ECO:0000256" key="10">
    <source>
        <dbReference type="HAMAP-Rule" id="MF_01405"/>
    </source>
</evidence>
<dbReference type="EMBL" id="DSCQ01000033">
    <property type="protein sequence ID" value="HET21025.1"/>
    <property type="molecule type" value="Genomic_DNA"/>
</dbReference>
<evidence type="ECO:0000256" key="4">
    <source>
        <dbReference type="ARBA" id="ARBA00022741"/>
    </source>
</evidence>
<dbReference type="HAMAP" id="MF_01405">
    <property type="entry name" value="Non_canon_purine_NTPase"/>
    <property type="match status" value="1"/>
</dbReference>
<comment type="catalytic activity">
    <reaction evidence="10">
        <text>ITP + H2O = IMP + diphosphate + H(+)</text>
        <dbReference type="Rhea" id="RHEA:29399"/>
        <dbReference type="ChEBI" id="CHEBI:15377"/>
        <dbReference type="ChEBI" id="CHEBI:15378"/>
        <dbReference type="ChEBI" id="CHEBI:33019"/>
        <dbReference type="ChEBI" id="CHEBI:58053"/>
        <dbReference type="ChEBI" id="CHEBI:61402"/>
        <dbReference type="EC" id="3.6.1.66"/>
    </reaction>
</comment>
<name>A0A7C3RBU4_ARCFL</name>
<evidence type="ECO:0000256" key="2">
    <source>
        <dbReference type="ARBA" id="ARBA00011738"/>
    </source>
</evidence>
<dbReference type="InterPro" id="IPR020922">
    <property type="entry name" value="dITP/XTP_pyrophosphatase"/>
</dbReference>
<feature type="binding site" evidence="10">
    <location>
        <position position="64"/>
    </location>
    <ligand>
        <name>substrate</name>
    </ligand>
</feature>
<keyword evidence="6 10" id="KW-0460">Magnesium</keyword>
<dbReference type="GO" id="GO:0035870">
    <property type="term" value="F:dITP diphosphatase activity"/>
    <property type="evidence" value="ECO:0007669"/>
    <property type="project" value="UniProtKB-UniRule"/>
</dbReference>
<accession>A0A7C3RBU4</accession>
<keyword evidence="5 10" id="KW-0378">Hydrolase</keyword>
<comment type="catalytic activity">
    <reaction evidence="8 10">
        <text>dITP + H2O = dIMP + diphosphate + H(+)</text>
        <dbReference type="Rhea" id="RHEA:28342"/>
        <dbReference type="ChEBI" id="CHEBI:15377"/>
        <dbReference type="ChEBI" id="CHEBI:15378"/>
        <dbReference type="ChEBI" id="CHEBI:33019"/>
        <dbReference type="ChEBI" id="CHEBI:61194"/>
        <dbReference type="ChEBI" id="CHEBI:61382"/>
        <dbReference type="EC" id="3.6.1.66"/>
    </reaction>
</comment>
<evidence type="ECO:0000256" key="1">
    <source>
        <dbReference type="ARBA" id="ARBA00008023"/>
    </source>
</evidence>
<keyword evidence="4 10" id="KW-0547">Nucleotide-binding</keyword>
<feature type="binding site" evidence="10">
    <location>
        <position position="34"/>
    </location>
    <ligand>
        <name>Mg(2+)</name>
        <dbReference type="ChEBI" id="CHEBI:18420"/>
    </ligand>
</feature>
<feature type="binding site" evidence="10">
    <location>
        <begin position="164"/>
        <end position="165"/>
    </location>
    <ligand>
        <name>substrate</name>
    </ligand>
</feature>
<dbReference type="GO" id="GO:0005737">
    <property type="term" value="C:cytoplasm"/>
    <property type="evidence" value="ECO:0007669"/>
    <property type="project" value="TreeGrafter"/>
</dbReference>
<dbReference type="GO" id="GO:0000166">
    <property type="term" value="F:nucleotide binding"/>
    <property type="evidence" value="ECO:0007669"/>
    <property type="project" value="UniProtKB-KW"/>
</dbReference>
<dbReference type="GO" id="GO:0009146">
    <property type="term" value="P:purine nucleoside triphosphate catabolic process"/>
    <property type="evidence" value="ECO:0007669"/>
    <property type="project" value="UniProtKB-UniRule"/>
</dbReference>
<dbReference type="NCBIfam" id="TIGR00042">
    <property type="entry name" value="RdgB/HAM1 family non-canonical purine NTP pyrophosphatase"/>
    <property type="match status" value="1"/>
</dbReference>
<feature type="binding site" evidence="10">
    <location>
        <position position="63"/>
    </location>
    <ligand>
        <name>Mg(2+)</name>
        <dbReference type="ChEBI" id="CHEBI:18420"/>
    </ligand>
</feature>
<feature type="binding site" evidence="10">
    <location>
        <begin position="138"/>
        <end position="141"/>
    </location>
    <ligand>
        <name>substrate</name>
    </ligand>
</feature>
<dbReference type="PANTHER" id="PTHR11067:SF9">
    <property type="entry name" value="INOSINE TRIPHOSPHATE PYROPHOSPHATASE"/>
    <property type="match status" value="1"/>
</dbReference>
<dbReference type="SUPFAM" id="SSF52972">
    <property type="entry name" value="ITPase-like"/>
    <property type="match status" value="1"/>
</dbReference>
<evidence type="ECO:0000256" key="5">
    <source>
        <dbReference type="ARBA" id="ARBA00022801"/>
    </source>
</evidence>
<dbReference type="EMBL" id="DTLB01000029">
    <property type="protein sequence ID" value="HFW32283.1"/>
    <property type="molecule type" value="Genomic_DNA"/>
</dbReference>
<reference evidence="13" key="1">
    <citation type="journal article" date="2020" name="mSystems">
        <title>Genome- and Community-Level Interaction Insights into Carbon Utilization and Element Cycling Functions of Hydrothermarchaeota in Hydrothermal Sediment.</title>
        <authorList>
            <person name="Zhou Z."/>
            <person name="Liu Y."/>
            <person name="Xu W."/>
            <person name="Pan J."/>
            <person name="Luo Z.H."/>
            <person name="Li M."/>
        </authorList>
    </citation>
    <scope>NUCLEOTIDE SEQUENCE [LARGE SCALE GENOMIC DNA]</scope>
    <source>
        <strain evidence="12">SpSt-12</strain>
        <strain evidence="13">SpSt-87</strain>
    </source>
</reference>
<gene>
    <name evidence="12" type="ORF">ENN70_02770</name>
    <name evidence="13" type="ORF">ENW66_04950</name>
</gene>
<comment type="similarity">
    <text evidence="1 10 11">Belongs to the HAM1 NTPase family.</text>
</comment>
<feature type="active site" description="Proton acceptor" evidence="10">
    <location>
        <position position="63"/>
    </location>
</feature>
<evidence type="ECO:0000256" key="8">
    <source>
        <dbReference type="ARBA" id="ARBA00051875"/>
    </source>
</evidence>
<evidence type="ECO:0000256" key="3">
    <source>
        <dbReference type="ARBA" id="ARBA00022723"/>
    </source>
</evidence>
<evidence type="ECO:0000313" key="13">
    <source>
        <dbReference type="EMBL" id="HFW32283.1"/>
    </source>
</evidence>
<dbReference type="InterPro" id="IPR002637">
    <property type="entry name" value="RdgB/HAM1"/>
</dbReference>
<comment type="catalytic activity">
    <reaction evidence="9 10">
        <text>XTP + H2O = XMP + diphosphate + H(+)</text>
        <dbReference type="Rhea" id="RHEA:28610"/>
        <dbReference type="ChEBI" id="CHEBI:15377"/>
        <dbReference type="ChEBI" id="CHEBI:15378"/>
        <dbReference type="ChEBI" id="CHEBI:33019"/>
        <dbReference type="ChEBI" id="CHEBI:57464"/>
        <dbReference type="ChEBI" id="CHEBI:61314"/>
        <dbReference type="EC" id="3.6.1.66"/>
    </reaction>
</comment>
<dbReference type="Pfam" id="PF01725">
    <property type="entry name" value="Ham1p_like"/>
    <property type="match status" value="1"/>
</dbReference>